<gene>
    <name evidence="6" type="ORF">KPH14_012211</name>
</gene>
<dbReference type="AlphaFoldDB" id="A0AAD9RF25"/>
<organism evidence="6 7">
    <name type="scientific">Odynerus spinipes</name>
    <dbReference type="NCBI Taxonomy" id="1348599"/>
    <lineage>
        <taxon>Eukaryota</taxon>
        <taxon>Metazoa</taxon>
        <taxon>Ecdysozoa</taxon>
        <taxon>Arthropoda</taxon>
        <taxon>Hexapoda</taxon>
        <taxon>Insecta</taxon>
        <taxon>Pterygota</taxon>
        <taxon>Neoptera</taxon>
        <taxon>Endopterygota</taxon>
        <taxon>Hymenoptera</taxon>
        <taxon>Apocrita</taxon>
        <taxon>Aculeata</taxon>
        <taxon>Vespoidea</taxon>
        <taxon>Vespidae</taxon>
        <taxon>Eumeninae</taxon>
        <taxon>Odynerus</taxon>
    </lineage>
</organism>
<keyword evidence="2 4" id="KW-0489">Methyltransferase</keyword>
<evidence type="ECO:0000256" key="2">
    <source>
        <dbReference type="ARBA" id="ARBA00022603"/>
    </source>
</evidence>
<dbReference type="GO" id="GO:0032259">
    <property type="term" value="P:methylation"/>
    <property type="evidence" value="ECO:0007669"/>
    <property type="project" value="UniProtKB-KW"/>
</dbReference>
<keyword evidence="7" id="KW-1185">Reference proteome</keyword>
<dbReference type="PANTHER" id="PTHR22809:SF11">
    <property type="entry name" value="TRNA N(3)-METHYLCYTIDINE METHYLTRANSFERASE METTL2"/>
    <property type="match status" value="1"/>
</dbReference>
<dbReference type="InterPro" id="IPR029063">
    <property type="entry name" value="SAM-dependent_MTases_sf"/>
</dbReference>
<dbReference type="PANTHER" id="PTHR22809">
    <property type="entry name" value="METHYLTRANSFERASE-RELATED"/>
    <property type="match status" value="1"/>
</dbReference>
<keyword evidence="3 4" id="KW-0808">Transferase</keyword>
<dbReference type="SUPFAM" id="SSF53335">
    <property type="entry name" value="S-adenosyl-L-methionine-dependent methyltransferases"/>
    <property type="match status" value="1"/>
</dbReference>
<comment type="similarity">
    <text evidence="1 4">Belongs to the methyltransferase superfamily. METL family.</text>
</comment>
<comment type="caution">
    <text evidence="6">The sequence shown here is derived from an EMBL/GenBank/DDBJ whole genome shotgun (WGS) entry which is preliminary data.</text>
</comment>
<dbReference type="InterPro" id="IPR013217">
    <property type="entry name" value="Methyltransf_12"/>
</dbReference>
<feature type="domain" description="Methyltransferase type 12" evidence="5">
    <location>
        <begin position="185"/>
        <end position="287"/>
    </location>
</feature>
<name>A0AAD9RF25_9HYME</name>
<protein>
    <recommendedName>
        <fullName evidence="4">tRNA N(3)-methylcytidine methyltransferase</fullName>
        <ecNumber evidence="4">2.1.1.-</ecNumber>
    </recommendedName>
</protein>
<dbReference type="InterPro" id="IPR026113">
    <property type="entry name" value="METTL2/6/8-like"/>
</dbReference>
<dbReference type="EMBL" id="JAIFRP010000231">
    <property type="protein sequence ID" value="KAK2578565.1"/>
    <property type="molecule type" value="Genomic_DNA"/>
</dbReference>
<dbReference type="FunFam" id="3.40.50.150:FF:000145">
    <property type="entry name" value="Methyltransferase-like protein"/>
    <property type="match status" value="1"/>
</dbReference>
<dbReference type="CDD" id="cd02440">
    <property type="entry name" value="AdoMet_MTases"/>
    <property type="match status" value="1"/>
</dbReference>
<dbReference type="Proteomes" id="UP001258017">
    <property type="component" value="Unassembled WGS sequence"/>
</dbReference>
<reference evidence="6" key="1">
    <citation type="submission" date="2021-08" db="EMBL/GenBank/DDBJ databases">
        <authorList>
            <person name="Misof B."/>
            <person name="Oliver O."/>
            <person name="Podsiadlowski L."/>
            <person name="Donath A."/>
            <person name="Peters R."/>
            <person name="Mayer C."/>
            <person name="Rust J."/>
            <person name="Gunkel S."/>
            <person name="Lesny P."/>
            <person name="Martin S."/>
            <person name="Oeyen J.P."/>
            <person name="Petersen M."/>
            <person name="Panagiotis P."/>
            <person name="Wilbrandt J."/>
            <person name="Tanja T."/>
        </authorList>
    </citation>
    <scope>NUCLEOTIDE SEQUENCE</scope>
    <source>
        <strain evidence="6">GBR_01_08_01A</strain>
        <tissue evidence="6">Thorax + abdomen</tissue>
    </source>
</reference>
<proteinExistence type="inferred from homology"/>
<dbReference type="Gene3D" id="3.40.50.150">
    <property type="entry name" value="Vaccinia Virus protein VP39"/>
    <property type="match status" value="1"/>
</dbReference>
<evidence type="ECO:0000256" key="3">
    <source>
        <dbReference type="ARBA" id="ARBA00022679"/>
    </source>
</evidence>
<dbReference type="PIRSF" id="PIRSF037755">
    <property type="entry name" value="Mettl2_prd"/>
    <property type="match status" value="1"/>
</dbReference>
<evidence type="ECO:0000259" key="5">
    <source>
        <dbReference type="Pfam" id="PF08242"/>
    </source>
</evidence>
<comment type="function">
    <text evidence="4">S-adenosyl-L-methionine-dependent methyltransferase.</text>
</comment>
<dbReference type="GO" id="GO:0052735">
    <property type="term" value="F:tRNA (cytidine-3-)-methyltransferase activity"/>
    <property type="evidence" value="ECO:0007669"/>
    <property type="project" value="TreeGrafter"/>
</dbReference>
<dbReference type="Pfam" id="PF08242">
    <property type="entry name" value="Methyltransf_12"/>
    <property type="match status" value="1"/>
</dbReference>
<dbReference type="EC" id="2.1.1.-" evidence="4"/>
<evidence type="ECO:0000256" key="4">
    <source>
        <dbReference type="PIRNR" id="PIRNR037755"/>
    </source>
</evidence>
<reference evidence="6" key="2">
    <citation type="journal article" date="2023" name="Commun. Biol.">
        <title>Intrasexual cuticular hydrocarbon dimorphism in a wasp sheds light on hydrocarbon biosynthesis genes in Hymenoptera.</title>
        <authorList>
            <person name="Moris V.C."/>
            <person name="Podsiadlowski L."/>
            <person name="Martin S."/>
            <person name="Oeyen J.P."/>
            <person name="Donath A."/>
            <person name="Petersen M."/>
            <person name="Wilbrandt J."/>
            <person name="Misof B."/>
            <person name="Liedtke D."/>
            <person name="Thamm M."/>
            <person name="Scheiner R."/>
            <person name="Schmitt T."/>
            <person name="Niehuis O."/>
        </authorList>
    </citation>
    <scope>NUCLEOTIDE SEQUENCE</scope>
    <source>
        <strain evidence="6">GBR_01_08_01A</strain>
    </source>
</reference>
<evidence type="ECO:0000313" key="6">
    <source>
        <dbReference type="EMBL" id="KAK2578565.1"/>
    </source>
</evidence>
<sequence length="376" mass="44172">MATMKVLNYTMWLVTRILYSSLLLRVREKSGNCFLCYINMTHVLEEKDKQKLMHKRPQFGNRVLLNDNDVFCHNAWDNVTWNKEQEELAQLKVRDNSTITLPAEILLKYEVEADKYWDKFYEIHNNRFFKDRHWLLTEFPELAPDAVRQNCMQPIRATATNNCSDNKEICTQTCNISSTNANKILEIGCGVGNTVFPILLYNTDPNLFVYCCDFSAKAIDILQQELAYDTTRCKAFVLDITQDEWAVPFEPNSLDIIVLIFVLSAIHPDKMKHVIEQIHLYMKPGGLVLFRDYGRYDLTQLRFKKGSCLSENFYVRGDGTRVYFFTQDDVRTLFTSCGFIVEQNLVDRRLQVNRGKQLTMYRVWIQGKYRKKYIDI</sequence>
<accession>A0AAD9RF25</accession>
<evidence type="ECO:0000256" key="1">
    <source>
        <dbReference type="ARBA" id="ARBA00009725"/>
    </source>
</evidence>
<evidence type="ECO:0000313" key="7">
    <source>
        <dbReference type="Proteomes" id="UP001258017"/>
    </source>
</evidence>